<dbReference type="RefSeq" id="WP_031827443.1">
    <property type="nucleotide sequence ID" value="NZ_CANUIA010000003.1"/>
</dbReference>
<protein>
    <recommendedName>
        <fullName evidence="4">Recombinase zinc beta ribbon domain-containing protein</fullName>
    </recommendedName>
</protein>
<evidence type="ECO:0000313" key="2">
    <source>
        <dbReference type="EMBL" id="KOY41673.1"/>
    </source>
</evidence>
<reference evidence="2 3" key="1">
    <citation type="submission" date="2015-07" db="EMBL/GenBank/DDBJ databases">
        <title>Foodborne Vibrio parahaemolyticus Isolates.</title>
        <authorList>
            <person name="Ronholm J."/>
            <person name="Petronella N."/>
            <person name="Kenwell R."/>
            <person name="Banerjee S."/>
        </authorList>
    </citation>
    <scope>NUCLEOTIDE SEQUENCE [LARGE SCALE GENOMIC DNA]</scope>
    <source>
        <strain evidence="2 3">HS-06-05</strain>
    </source>
</reference>
<comment type="caution">
    <text evidence="2">The sequence shown here is derived from an EMBL/GenBank/DDBJ whole genome shotgun (WGS) entry which is preliminary data.</text>
</comment>
<sequence length="280" mass="31895">MIDAVCTYVNARKTYSILVFQNLSDSEIEKYRQHLECPECGGQAYYRKRSIDGKAACFGSRYHAEGCNEGRSSPQKEREVRHAVEVNQILSEQYEVVFDFFAKESKVSVSNDTSRLKKDKPVSSGTTKSHSQSPTQVRKKVLGFEKALNSLLRGSNLAESESLIEIDEGYKYKAKNLFVKFSDAEAADSPKEAKPKMYWGTISHSDTEIEWLNPADCDDVGIPIKRHKDLILRRFNVAEKRDLEGAGLILFGKCFWNTQKTRKIIELWNADRIYISVAED</sequence>
<organism evidence="2 3">
    <name type="scientific">Vibrio parahaemolyticus</name>
    <dbReference type="NCBI Taxonomy" id="670"/>
    <lineage>
        <taxon>Bacteria</taxon>
        <taxon>Pseudomonadati</taxon>
        <taxon>Pseudomonadota</taxon>
        <taxon>Gammaproteobacteria</taxon>
        <taxon>Vibrionales</taxon>
        <taxon>Vibrionaceae</taxon>
        <taxon>Vibrio</taxon>
    </lineage>
</organism>
<dbReference type="Proteomes" id="UP000037697">
    <property type="component" value="Unassembled WGS sequence"/>
</dbReference>
<feature type="compositionally biased region" description="Polar residues" evidence="1">
    <location>
        <begin position="123"/>
        <end position="136"/>
    </location>
</feature>
<proteinExistence type="predicted"/>
<feature type="region of interest" description="Disordered" evidence="1">
    <location>
        <begin position="112"/>
        <end position="137"/>
    </location>
</feature>
<dbReference type="AlphaFoldDB" id="A0AAW3J1U3"/>
<name>A0AAW3J1U3_VIBPH</name>
<dbReference type="EMBL" id="LIRS01000019">
    <property type="protein sequence ID" value="KOY41673.1"/>
    <property type="molecule type" value="Genomic_DNA"/>
</dbReference>
<accession>A0AAW3J1U3</accession>
<gene>
    <name evidence="2" type="ORF">ACX05_04250</name>
</gene>
<evidence type="ECO:0008006" key="4">
    <source>
        <dbReference type="Google" id="ProtNLM"/>
    </source>
</evidence>
<evidence type="ECO:0000256" key="1">
    <source>
        <dbReference type="SAM" id="MobiDB-lite"/>
    </source>
</evidence>
<evidence type="ECO:0000313" key="3">
    <source>
        <dbReference type="Proteomes" id="UP000037697"/>
    </source>
</evidence>